<keyword evidence="2" id="KW-0378">Hydrolase</keyword>
<accession>A0A553WI58</accession>
<reference evidence="2 3" key="1">
    <citation type="submission" date="2019-07" db="EMBL/GenBank/DDBJ databases">
        <authorList>
            <person name="Park M."/>
        </authorList>
    </citation>
    <scope>NUCLEOTIDE SEQUENCE [LARGE SCALE GENOMIC DNA]</scope>
    <source>
        <strain evidence="2 3">KCTC32445</strain>
    </source>
</reference>
<dbReference type="PANTHER" id="PTHR40031:SF1">
    <property type="entry name" value="MEMBRANE-BOUND METAL-DEPENDENT HYDROLASE"/>
    <property type="match status" value="1"/>
</dbReference>
<keyword evidence="1" id="KW-0812">Transmembrane</keyword>
<dbReference type="AlphaFoldDB" id="A0A553WI58"/>
<dbReference type="EMBL" id="VKKU01000001">
    <property type="protein sequence ID" value="TSB04376.1"/>
    <property type="molecule type" value="Genomic_DNA"/>
</dbReference>
<sequence length="320" mass="35724">MDNLTHSLVGALLGQAGLKRKTGLAMPTLIIAANIPDIDAVAVLLGGSQHLALRRGITHGPIAMVVLPLLLWGIMLWFDRWQTRRGKRPESRLPVDTKWLLALAYIGCLSHPLFDWFNSYGIRLLEPFSSQWFYGDTIFIIDIWLWCALIAGVWLSLRGERRGRQNWRTPALVSMSTIFAYIAANGLITGRAEQLTGNAVQSQFGVVPAMVVANPVPVQFWKREMLWRDATHYGQGSFSVPDAVSLDPKIGKHNMGDAEAVAQMARDKNADAFLFWSRMPVLREQVHGSSNVRVLSDQRFGNPLVQDRFTVAVPAENPEK</sequence>
<proteinExistence type="predicted"/>
<feature type="transmembrane region" description="Helical" evidence="1">
    <location>
        <begin position="137"/>
        <end position="157"/>
    </location>
</feature>
<dbReference type="InterPro" id="IPR053170">
    <property type="entry name" value="Transcription_regulator"/>
</dbReference>
<feature type="transmembrane region" description="Helical" evidence="1">
    <location>
        <begin position="56"/>
        <end position="78"/>
    </location>
</feature>
<keyword evidence="1" id="KW-1133">Transmembrane helix</keyword>
<dbReference type="GO" id="GO:0016787">
    <property type="term" value="F:hydrolase activity"/>
    <property type="evidence" value="ECO:0007669"/>
    <property type="project" value="UniProtKB-KW"/>
</dbReference>
<comment type="caution">
    <text evidence="2">The sequence shown here is derived from an EMBL/GenBank/DDBJ whole genome shotgun (WGS) entry which is preliminary data.</text>
</comment>
<keyword evidence="3" id="KW-1185">Reference proteome</keyword>
<dbReference type="OrthoDB" id="110250at2"/>
<dbReference type="Proteomes" id="UP000320160">
    <property type="component" value="Unassembled WGS sequence"/>
</dbReference>
<dbReference type="InterPro" id="IPR007404">
    <property type="entry name" value="YdjM-like"/>
</dbReference>
<protein>
    <submittedName>
        <fullName evidence="2">Metal-dependent hydrolase</fullName>
    </submittedName>
</protein>
<gene>
    <name evidence="2" type="ORF">FOM92_02820</name>
</gene>
<evidence type="ECO:0000313" key="2">
    <source>
        <dbReference type="EMBL" id="TSB04376.1"/>
    </source>
</evidence>
<feature type="transmembrane region" description="Helical" evidence="1">
    <location>
        <begin position="99"/>
        <end position="117"/>
    </location>
</feature>
<feature type="transmembrane region" description="Helical" evidence="1">
    <location>
        <begin position="169"/>
        <end position="188"/>
    </location>
</feature>
<organism evidence="2 3">
    <name type="scientific">Sphingorhabdus contaminans</name>
    <dbReference type="NCBI Taxonomy" id="1343899"/>
    <lineage>
        <taxon>Bacteria</taxon>
        <taxon>Pseudomonadati</taxon>
        <taxon>Pseudomonadota</taxon>
        <taxon>Alphaproteobacteria</taxon>
        <taxon>Sphingomonadales</taxon>
        <taxon>Sphingomonadaceae</taxon>
        <taxon>Sphingorhabdus</taxon>
    </lineage>
</organism>
<dbReference type="RefSeq" id="WP_143775264.1">
    <property type="nucleotide sequence ID" value="NZ_VKKU01000001.1"/>
</dbReference>
<keyword evidence="1" id="KW-0472">Membrane</keyword>
<dbReference type="PANTHER" id="PTHR40031">
    <property type="entry name" value="HYPOTHETICAL MEMBRANE SPANNING PROTEIN"/>
    <property type="match status" value="1"/>
</dbReference>
<name>A0A553WI58_9SPHN</name>
<evidence type="ECO:0000256" key="1">
    <source>
        <dbReference type="SAM" id="Phobius"/>
    </source>
</evidence>
<evidence type="ECO:0000313" key="3">
    <source>
        <dbReference type="Proteomes" id="UP000320160"/>
    </source>
</evidence>
<dbReference type="Pfam" id="PF04307">
    <property type="entry name" value="YdjM"/>
    <property type="match status" value="1"/>
</dbReference>